<reference evidence="1 2" key="1">
    <citation type="submission" date="2019-09" db="EMBL/GenBank/DDBJ databases">
        <title>The complete genome of Methanoplanus sp. FWC-SCC4.</title>
        <authorList>
            <person name="Chen S.-C."/>
            <person name="Zhou Y.-Z."/>
            <person name="Lai M.-C."/>
        </authorList>
    </citation>
    <scope>NUCLEOTIDE SEQUENCE [LARGE SCALE GENOMIC DNA]</scope>
    <source>
        <strain evidence="1 2">FWC-SCC4</strain>
    </source>
</reference>
<organism evidence="1 2">
    <name type="scientific">Methanochimaera problematica</name>
    <dbReference type="NCBI Taxonomy" id="2609417"/>
    <lineage>
        <taxon>Archaea</taxon>
        <taxon>Methanobacteriati</taxon>
        <taxon>Methanobacteriota</taxon>
        <taxon>Stenosarchaea group</taxon>
        <taxon>Methanomicrobia</taxon>
        <taxon>Methanomicrobiales</taxon>
        <taxon>Methanomicrobiaceae</taxon>
        <taxon>Methanochimaera</taxon>
    </lineage>
</organism>
<dbReference type="RefSeq" id="WP_317136959.1">
    <property type="nucleotide sequence ID" value="NZ_CP043875.1"/>
</dbReference>
<dbReference type="Gene3D" id="3.40.50.2000">
    <property type="entry name" value="Glycogen Phosphorylase B"/>
    <property type="match status" value="1"/>
</dbReference>
<sequence>MTDFNEICKSISEGSFSDFKLVVAFISEGSASKKAEANFSLAEKFISSGNLNKDYIRFAKVCAERGWLISGFDEKYLDLYIRICIESSDFSGVKEAYKKTGLKYLKKSDLKNSIRYFNLWQNTYPHLLKKDDYSYDFEIMDALNEAIKSYVNNKYYSSEKSQKIKIAYLVHGVYNYSSILTKIIYNLAKNHDKSRFEISVFSTDNYFKVKLQSGSRFIEDFKVIGCPIVFPSKFLESPESVFDISEKIRDFKADILVAASGLADFEQYLLCALKPAPIVVGLLLGPPAQFCPPVLDYGITWSKHIAVDSPVETFITKPAIQYNRIQTECESDKIKVRHDMGFSSEDILIVSAGRALKFQNSDMILSVSEVLKEYDNAYFVIVGAKKTDIGGIDSVITPEMENKFYFIEWDLHYEKYLEMADIYVDTFPSGGGVTLLDAARYSLPIISFSDDFSNIFDQVDWNIAEELFENDSLIMIPRYDYELFEKSLKRLIEDKPFREFFSRKSFKGISVSDSDFRGITSEYEMIYSNLIMDCGNKIVISKSDMSLYDKLKYFLFYIFNSANFCKRNVVKVLNFMKLNK</sequence>
<accession>A0AA97I388</accession>
<dbReference type="GeneID" id="85228737"/>
<dbReference type="Gene3D" id="3.40.50.11380">
    <property type="match status" value="1"/>
</dbReference>
<dbReference type="SUPFAM" id="SSF53756">
    <property type="entry name" value="UDP-Glycosyltransferase/glycogen phosphorylase"/>
    <property type="match status" value="1"/>
</dbReference>
<dbReference type="Proteomes" id="UP001301797">
    <property type="component" value="Chromosome"/>
</dbReference>
<dbReference type="KEGG" id="mefw:F1737_01165"/>
<proteinExistence type="predicted"/>
<evidence type="ECO:0000313" key="2">
    <source>
        <dbReference type="Proteomes" id="UP001301797"/>
    </source>
</evidence>
<name>A0AA97I388_9EURY</name>
<dbReference type="AlphaFoldDB" id="A0AA97I388"/>
<protein>
    <submittedName>
        <fullName evidence="1">Glycosyltransferase family 4 protein</fullName>
    </submittedName>
</protein>
<dbReference type="EMBL" id="CP043875">
    <property type="protein sequence ID" value="WOF15389.1"/>
    <property type="molecule type" value="Genomic_DNA"/>
</dbReference>
<keyword evidence="2" id="KW-1185">Reference proteome</keyword>
<evidence type="ECO:0000313" key="1">
    <source>
        <dbReference type="EMBL" id="WOF15389.1"/>
    </source>
</evidence>
<gene>
    <name evidence="1" type="ORF">F1737_01165</name>
</gene>